<dbReference type="Proteomes" id="UP000242913">
    <property type="component" value="Unassembled WGS sequence"/>
</dbReference>
<accession>A0A183H8C4</accession>
<sequence>MLVNSHQKYAALCCILNYTMNWMLTKLACAVNSEANLVEKCYINYQIKNIKYDDNRRTIGSIFELGWYFYFRSHHSFSLRCSEQSETQ</sequence>
<proteinExistence type="predicted"/>
<keyword evidence="2" id="KW-1185">Reference proteome</keyword>
<name>A0A183H8C4_9BILA</name>
<dbReference type="WBParaSite" id="OFLC_0000373501-mRNA-1">
    <property type="protein sequence ID" value="OFLC_0000373501-mRNA-1"/>
    <property type="gene ID" value="OFLC_0000373501"/>
</dbReference>
<reference evidence="1 2" key="1">
    <citation type="submission" date="2015-12" db="EMBL/GenBank/DDBJ databases">
        <title>Draft genome of the nematode, Onchocerca flexuosa.</title>
        <authorList>
            <person name="Mitreva M."/>
        </authorList>
    </citation>
    <scope>NUCLEOTIDE SEQUENCE [LARGE SCALE GENOMIC DNA]</scope>
    <source>
        <strain evidence="1">Red Deer</strain>
    </source>
</reference>
<evidence type="ECO:0000313" key="3">
    <source>
        <dbReference type="WBParaSite" id="OFLC_0000373501-mRNA-1"/>
    </source>
</evidence>
<organism evidence="3">
    <name type="scientific">Onchocerca flexuosa</name>
    <dbReference type="NCBI Taxonomy" id="387005"/>
    <lineage>
        <taxon>Eukaryota</taxon>
        <taxon>Metazoa</taxon>
        <taxon>Ecdysozoa</taxon>
        <taxon>Nematoda</taxon>
        <taxon>Chromadorea</taxon>
        <taxon>Rhabditida</taxon>
        <taxon>Spirurina</taxon>
        <taxon>Spiruromorpha</taxon>
        <taxon>Filarioidea</taxon>
        <taxon>Onchocercidae</taxon>
        <taxon>Onchocerca</taxon>
    </lineage>
</organism>
<dbReference type="EMBL" id="KZ270003">
    <property type="protein sequence ID" value="OZC08753.1"/>
    <property type="molecule type" value="Genomic_DNA"/>
</dbReference>
<evidence type="ECO:0000313" key="1">
    <source>
        <dbReference type="EMBL" id="OZC08753.1"/>
    </source>
</evidence>
<protein>
    <submittedName>
        <fullName evidence="3">Secreted protein</fullName>
    </submittedName>
</protein>
<dbReference type="AlphaFoldDB" id="A0A183H8C4"/>
<gene>
    <name evidence="1" type="ORF">X798_04167</name>
</gene>
<evidence type="ECO:0000313" key="2">
    <source>
        <dbReference type="Proteomes" id="UP000242913"/>
    </source>
</evidence>
<reference evidence="3" key="2">
    <citation type="submission" date="2016-06" db="UniProtKB">
        <authorList>
            <consortium name="WormBaseParasite"/>
        </authorList>
    </citation>
    <scope>IDENTIFICATION</scope>
</reference>